<evidence type="ECO:0000256" key="3">
    <source>
        <dbReference type="ARBA" id="ARBA00022771"/>
    </source>
</evidence>
<dbReference type="GO" id="GO:0005840">
    <property type="term" value="C:ribosome"/>
    <property type="evidence" value="ECO:0007669"/>
    <property type="project" value="UniProtKB-KW"/>
</dbReference>
<reference evidence="8" key="1">
    <citation type="submission" date="2025-08" db="UniProtKB">
        <authorList>
            <consortium name="RefSeq"/>
        </authorList>
    </citation>
    <scope>IDENTIFICATION</scope>
</reference>
<dbReference type="Proteomes" id="UP000694923">
    <property type="component" value="Unplaced"/>
</dbReference>
<dbReference type="Gene3D" id="2.20.25.30">
    <property type="match status" value="1"/>
</dbReference>
<keyword evidence="3" id="KW-0863">Zinc-finger</keyword>
<accession>A0ABM0Q2F9</accession>
<dbReference type="PANTHER" id="PTHR48188:SF1">
    <property type="entry name" value="LARGE RIBOSOMAL SUBUNIT PROTEIN EL43-RELATED"/>
    <property type="match status" value="1"/>
</dbReference>
<keyword evidence="6" id="KW-0687">Ribonucleoprotein</keyword>
<dbReference type="SUPFAM" id="SSF57829">
    <property type="entry name" value="Zn-binding ribosomal proteins"/>
    <property type="match status" value="1"/>
</dbReference>
<evidence type="ECO:0000256" key="5">
    <source>
        <dbReference type="ARBA" id="ARBA00022980"/>
    </source>
</evidence>
<dbReference type="Pfam" id="PF01780">
    <property type="entry name" value="Ribosomal_L37ae"/>
    <property type="match status" value="1"/>
</dbReference>
<gene>
    <name evidence="8" type="primary">LOC103582851</name>
</gene>
<protein>
    <submittedName>
        <fullName evidence="8">60S ribosomal protein L37a</fullName>
    </submittedName>
</protein>
<sequence length="101" mass="11796">MAKCAKKAWIFGEYRTRYGDSLRKMAKKTEISQPAKYTYSFCGKTKMRRRAVGTRHCGSSMKMVAGSVWTYDTSSAVTVKFAVRKREESKDQQKRHRLRHH</sequence>
<keyword evidence="7" id="KW-1185">Reference proteome</keyword>
<evidence type="ECO:0000256" key="2">
    <source>
        <dbReference type="ARBA" id="ARBA00022723"/>
    </source>
</evidence>
<dbReference type="InterPro" id="IPR011332">
    <property type="entry name" value="Ribosomal_zn-bd"/>
</dbReference>
<keyword evidence="2" id="KW-0479">Metal-binding</keyword>
<keyword evidence="5 8" id="KW-0689">Ribosomal protein</keyword>
<dbReference type="GeneID" id="103582851"/>
<dbReference type="InterPro" id="IPR011331">
    <property type="entry name" value="Ribosomal_eL37/eL43"/>
</dbReference>
<dbReference type="PANTHER" id="PTHR48188">
    <property type="entry name" value="60S RIBOSOMAL PROTEIN L43"/>
    <property type="match status" value="1"/>
</dbReference>
<proteinExistence type="inferred from homology"/>
<dbReference type="RefSeq" id="XP_008562550.1">
    <property type="nucleotide sequence ID" value="XM_008564328.1"/>
</dbReference>
<dbReference type="InterPro" id="IPR002674">
    <property type="entry name" value="Ribosomal_eL43"/>
</dbReference>
<comment type="similarity">
    <text evidence="1">Belongs to the eukaryotic ribosomal protein eL43 family.</text>
</comment>
<name>A0ABM0Q2F9_GALVR</name>
<evidence type="ECO:0000256" key="1">
    <source>
        <dbReference type="ARBA" id="ARBA00008672"/>
    </source>
</evidence>
<evidence type="ECO:0000256" key="6">
    <source>
        <dbReference type="ARBA" id="ARBA00023274"/>
    </source>
</evidence>
<keyword evidence="4" id="KW-0862">Zinc</keyword>
<evidence type="ECO:0000313" key="8">
    <source>
        <dbReference type="RefSeq" id="XP_008562550.1"/>
    </source>
</evidence>
<evidence type="ECO:0000313" key="7">
    <source>
        <dbReference type="Proteomes" id="UP000694923"/>
    </source>
</evidence>
<evidence type="ECO:0000256" key="4">
    <source>
        <dbReference type="ARBA" id="ARBA00022833"/>
    </source>
</evidence>
<organism evidence="7 8">
    <name type="scientific">Galeopterus variegatus</name>
    <name type="common">Malayan flying lemur</name>
    <name type="synonym">Cynocephalus variegatus</name>
    <dbReference type="NCBI Taxonomy" id="482537"/>
    <lineage>
        <taxon>Eukaryota</taxon>
        <taxon>Metazoa</taxon>
        <taxon>Chordata</taxon>
        <taxon>Craniata</taxon>
        <taxon>Vertebrata</taxon>
        <taxon>Euteleostomi</taxon>
        <taxon>Mammalia</taxon>
        <taxon>Eutheria</taxon>
        <taxon>Euarchontoglires</taxon>
        <taxon>Dermoptera</taxon>
        <taxon>Cynocephalidae</taxon>
        <taxon>Galeopterus</taxon>
    </lineage>
</organism>